<keyword evidence="8 12" id="KW-0808">Transferase</keyword>
<comment type="catalytic activity">
    <reaction evidence="11 12">
        <text>uridine(1498) in 16S rRNA + S-adenosyl-L-methionine = N(3)-methyluridine(1498) in 16S rRNA + S-adenosyl-L-homocysteine + H(+)</text>
        <dbReference type="Rhea" id="RHEA:42920"/>
        <dbReference type="Rhea" id="RHEA-COMP:10283"/>
        <dbReference type="Rhea" id="RHEA-COMP:10284"/>
        <dbReference type="ChEBI" id="CHEBI:15378"/>
        <dbReference type="ChEBI" id="CHEBI:57856"/>
        <dbReference type="ChEBI" id="CHEBI:59789"/>
        <dbReference type="ChEBI" id="CHEBI:65315"/>
        <dbReference type="ChEBI" id="CHEBI:74502"/>
        <dbReference type="EC" id="2.1.1.193"/>
    </reaction>
</comment>
<dbReference type="GO" id="GO:0070475">
    <property type="term" value="P:rRNA base methylation"/>
    <property type="evidence" value="ECO:0007669"/>
    <property type="project" value="TreeGrafter"/>
</dbReference>
<keyword evidence="16" id="KW-1185">Reference proteome</keyword>
<dbReference type="GO" id="GO:0005737">
    <property type="term" value="C:cytoplasm"/>
    <property type="evidence" value="ECO:0007669"/>
    <property type="project" value="UniProtKB-SubCell"/>
</dbReference>
<keyword evidence="9 12" id="KW-0949">S-adenosyl-L-methionine</keyword>
<evidence type="ECO:0000313" key="15">
    <source>
        <dbReference type="EMBL" id="MCS3904439.1"/>
    </source>
</evidence>
<protein>
    <recommendedName>
        <fullName evidence="4 12">Ribosomal RNA small subunit methyltransferase E</fullName>
        <ecNumber evidence="3 12">2.1.1.193</ecNumber>
    </recommendedName>
</protein>
<dbReference type="PANTHER" id="PTHR30027:SF3">
    <property type="entry name" value="16S RRNA (URACIL(1498)-N(3))-METHYLTRANSFERASE"/>
    <property type="match status" value="1"/>
</dbReference>
<dbReference type="SUPFAM" id="SSF88697">
    <property type="entry name" value="PUA domain-like"/>
    <property type="match status" value="1"/>
</dbReference>
<dbReference type="SUPFAM" id="SSF75217">
    <property type="entry name" value="alpha/beta knot"/>
    <property type="match status" value="1"/>
</dbReference>
<evidence type="ECO:0000313" key="16">
    <source>
        <dbReference type="Proteomes" id="UP001204445"/>
    </source>
</evidence>
<sequence length="245" mass="26393">MREIRIHVDAPLVPDSELTLPPDAARHVARVLRLKAGQSLTLFNGRGGEYAATIVDVARREVRVQVDAHDPVERESPLAITLVQAVSRGKHMDYTLQKAVELGVQRIVPVLSEHGQVRLDDQRTQNKQSHWHGIIVSACEQSGRNRLPELQAPCPFDDWLAAAADTDASRLLLEPLSDRRLRGLPTPTAGIVLVSGPEGGFSPAERDAALAAGCNGIGLGPRVLRTETAAPAAIMACQALWGDLG</sequence>
<evidence type="ECO:0000256" key="10">
    <source>
        <dbReference type="ARBA" id="ARBA00025699"/>
    </source>
</evidence>
<keyword evidence="6 12" id="KW-0698">rRNA processing</keyword>
<dbReference type="InterPro" id="IPR029028">
    <property type="entry name" value="Alpha/beta_knot_MTases"/>
</dbReference>
<evidence type="ECO:0000256" key="6">
    <source>
        <dbReference type="ARBA" id="ARBA00022552"/>
    </source>
</evidence>
<dbReference type="EMBL" id="JANUCT010000022">
    <property type="protein sequence ID" value="MCS3904439.1"/>
    <property type="molecule type" value="Genomic_DNA"/>
</dbReference>
<dbReference type="InterPro" id="IPR006700">
    <property type="entry name" value="RsmE"/>
</dbReference>
<dbReference type="RefSeq" id="WP_259057369.1">
    <property type="nucleotide sequence ID" value="NZ_JANUCT010000022.1"/>
</dbReference>
<gene>
    <name evidence="15" type="ORF">J2T55_002475</name>
</gene>
<dbReference type="InterPro" id="IPR046887">
    <property type="entry name" value="RsmE_PUA-like"/>
</dbReference>
<keyword evidence="7 12" id="KW-0489">Methyltransferase</keyword>
<dbReference type="Proteomes" id="UP001204445">
    <property type="component" value="Unassembled WGS sequence"/>
</dbReference>
<name>A0AAE3HNL2_9GAMM</name>
<dbReference type="Pfam" id="PF04452">
    <property type="entry name" value="Methyltrans_RNA"/>
    <property type="match status" value="1"/>
</dbReference>
<evidence type="ECO:0000256" key="8">
    <source>
        <dbReference type="ARBA" id="ARBA00022679"/>
    </source>
</evidence>
<dbReference type="GO" id="GO:0070042">
    <property type="term" value="F:rRNA (uridine-N3-)-methyltransferase activity"/>
    <property type="evidence" value="ECO:0007669"/>
    <property type="project" value="TreeGrafter"/>
</dbReference>
<dbReference type="InterPro" id="IPR046886">
    <property type="entry name" value="RsmE_MTase_dom"/>
</dbReference>
<evidence type="ECO:0000256" key="5">
    <source>
        <dbReference type="ARBA" id="ARBA00022490"/>
    </source>
</evidence>
<dbReference type="NCBIfam" id="TIGR00046">
    <property type="entry name" value="RsmE family RNA methyltransferase"/>
    <property type="match status" value="1"/>
</dbReference>
<dbReference type="Gene3D" id="2.40.240.20">
    <property type="entry name" value="Hypothetical PUA domain-like, domain 1"/>
    <property type="match status" value="1"/>
</dbReference>
<evidence type="ECO:0000256" key="3">
    <source>
        <dbReference type="ARBA" id="ARBA00012328"/>
    </source>
</evidence>
<dbReference type="PIRSF" id="PIRSF015601">
    <property type="entry name" value="MTase_slr0722"/>
    <property type="match status" value="1"/>
</dbReference>
<evidence type="ECO:0000256" key="1">
    <source>
        <dbReference type="ARBA" id="ARBA00004496"/>
    </source>
</evidence>
<feature type="domain" description="Ribosomal RNA small subunit methyltransferase E PUA-like" evidence="14">
    <location>
        <begin position="21"/>
        <end position="66"/>
    </location>
</feature>
<keyword evidence="5 12" id="KW-0963">Cytoplasm</keyword>
<dbReference type="NCBIfam" id="NF008692">
    <property type="entry name" value="PRK11713.1-5"/>
    <property type="match status" value="1"/>
</dbReference>
<comment type="similarity">
    <text evidence="2 12">Belongs to the RNA methyltransferase RsmE family.</text>
</comment>
<comment type="function">
    <text evidence="10 12">Specifically methylates the N3 position of the uracil ring of uridine 1498 (m3U1498) in 16S rRNA. Acts on the fully assembled 30S ribosomal subunit.</text>
</comment>
<evidence type="ECO:0000256" key="4">
    <source>
        <dbReference type="ARBA" id="ARBA00013673"/>
    </source>
</evidence>
<dbReference type="EC" id="2.1.1.193" evidence="3 12"/>
<dbReference type="Gene3D" id="3.40.1280.10">
    <property type="match status" value="1"/>
</dbReference>
<feature type="domain" description="Ribosomal RNA small subunit methyltransferase E methyltransferase" evidence="13">
    <location>
        <begin position="75"/>
        <end position="237"/>
    </location>
</feature>
<evidence type="ECO:0000259" key="14">
    <source>
        <dbReference type="Pfam" id="PF20260"/>
    </source>
</evidence>
<proteinExistence type="inferred from homology"/>
<organism evidence="15 16">
    <name type="scientific">Methylohalomonas lacus</name>
    <dbReference type="NCBI Taxonomy" id="398773"/>
    <lineage>
        <taxon>Bacteria</taxon>
        <taxon>Pseudomonadati</taxon>
        <taxon>Pseudomonadota</taxon>
        <taxon>Gammaproteobacteria</taxon>
        <taxon>Methylohalomonadales</taxon>
        <taxon>Methylohalomonadaceae</taxon>
        <taxon>Methylohalomonas</taxon>
    </lineage>
</organism>
<accession>A0AAE3HNL2</accession>
<evidence type="ECO:0000256" key="11">
    <source>
        <dbReference type="ARBA" id="ARBA00047944"/>
    </source>
</evidence>
<dbReference type="InterPro" id="IPR029026">
    <property type="entry name" value="tRNA_m1G_MTases_N"/>
</dbReference>
<dbReference type="CDD" id="cd18084">
    <property type="entry name" value="RsmE-like"/>
    <property type="match status" value="1"/>
</dbReference>
<comment type="caution">
    <text evidence="15">The sequence shown here is derived from an EMBL/GenBank/DDBJ whole genome shotgun (WGS) entry which is preliminary data.</text>
</comment>
<evidence type="ECO:0000259" key="13">
    <source>
        <dbReference type="Pfam" id="PF04452"/>
    </source>
</evidence>
<dbReference type="Pfam" id="PF20260">
    <property type="entry name" value="PUA_4"/>
    <property type="match status" value="1"/>
</dbReference>
<evidence type="ECO:0000256" key="9">
    <source>
        <dbReference type="ARBA" id="ARBA00022691"/>
    </source>
</evidence>
<evidence type="ECO:0000256" key="2">
    <source>
        <dbReference type="ARBA" id="ARBA00005528"/>
    </source>
</evidence>
<dbReference type="InterPro" id="IPR015947">
    <property type="entry name" value="PUA-like_sf"/>
</dbReference>
<dbReference type="AlphaFoldDB" id="A0AAE3HNL2"/>
<dbReference type="PANTHER" id="PTHR30027">
    <property type="entry name" value="RIBOSOMAL RNA SMALL SUBUNIT METHYLTRANSFERASE E"/>
    <property type="match status" value="1"/>
</dbReference>
<evidence type="ECO:0000256" key="7">
    <source>
        <dbReference type="ARBA" id="ARBA00022603"/>
    </source>
</evidence>
<comment type="subcellular location">
    <subcellularLocation>
        <location evidence="1 12">Cytoplasm</location>
    </subcellularLocation>
</comment>
<reference evidence="15" key="1">
    <citation type="submission" date="2022-08" db="EMBL/GenBank/DDBJ databases">
        <title>Genomic Encyclopedia of Type Strains, Phase III (KMG-III): the genomes of soil and plant-associated and newly described type strains.</title>
        <authorList>
            <person name="Whitman W."/>
        </authorList>
    </citation>
    <scope>NUCLEOTIDE SEQUENCE</scope>
    <source>
        <strain evidence="15">HMT 1</strain>
    </source>
</reference>
<evidence type="ECO:0000256" key="12">
    <source>
        <dbReference type="PIRNR" id="PIRNR015601"/>
    </source>
</evidence>